<evidence type="ECO:0000313" key="2">
    <source>
        <dbReference type="Proteomes" id="UP000002019"/>
    </source>
</evidence>
<keyword evidence="2" id="KW-1185">Reference proteome</keyword>
<dbReference type="AlphaFoldDB" id="B0VJ27"/>
<name>B0VJ27_CLOAI</name>
<sequence>MLMLIATAGYAYKGSPIESFDITPNPMFKECVISLAVSVPLNINVQIQSCDGKVICDLYEGFVGKDIYLNWERTDSCGNYVPDGEYLVVVNFSTRYTSLKKTLILK</sequence>
<dbReference type="EMBL" id="CU466930">
    <property type="protein sequence ID" value="CAO81228.1"/>
    <property type="molecule type" value="Genomic_DNA"/>
</dbReference>
<proteinExistence type="predicted"/>
<dbReference type="KEGG" id="caci:CLOAM1375"/>
<evidence type="ECO:0008006" key="3">
    <source>
        <dbReference type="Google" id="ProtNLM"/>
    </source>
</evidence>
<protein>
    <recommendedName>
        <fullName evidence="3">FlgD Ig-like domain-containing protein</fullName>
    </recommendedName>
</protein>
<dbReference type="HOGENOM" id="CLU_2218417_0_0_0"/>
<accession>B0VJ27</accession>
<gene>
    <name evidence="1" type="ordered locus">CLOAM1375</name>
</gene>
<dbReference type="STRING" id="459349.CLOAM1375"/>
<organism evidence="1 2">
    <name type="scientific">Cloacimonas acidaminovorans (strain Evry)</name>
    <dbReference type="NCBI Taxonomy" id="459349"/>
    <lineage>
        <taxon>Bacteria</taxon>
        <taxon>Pseudomonadati</taxon>
        <taxon>Candidatus Cloacimonadota</taxon>
        <taxon>Candidatus Cloacimonadia</taxon>
        <taxon>Candidatus Cloacimonadales</taxon>
        <taxon>Candidatus Cloacimonadaceae</taxon>
        <taxon>Candidatus Cloacimonas</taxon>
    </lineage>
</organism>
<dbReference type="Gene3D" id="2.60.40.4070">
    <property type="match status" value="1"/>
</dbReference>
<dbReference type="Proteomes" id="UP000002019">
    <property type="component" value="Chromosome"/>
</dbReference>
<evidence type="ECO:0000313" key="1">
    <source>
        <dbReference type="EMBL" id="CAO81228.1"/>
    </source>
</evidence>
<reference evidence="1 2" key="1">
    <citation type="journal article" date="2008" name="J. Bacteriol.">
        <title>'Candidatus Cloacamonas acidaminovorans': genome sequence reconstruction provides a first glimpse of a new bacterial division.</title>
        <authorList>
            <person name="Pelletier E."/>
            <person name="Kreimeyer A."/>
            <person name="Bocs S."/>
            <person name="Rouy Z."/>
            <person name="Gyapay G."/>
            <person name="Chouari R."/>
            <person name="Riviere D."/>
            <person name="Ganesan A."/>
            <person name="Daegelen P."/>
            <person name="Sghir A."/>
            <person name="Cohen G.N."/>
            <person name="Medigue C."/>
            <person name="Weissenbach J."/>
            <person name="Le Paslier D."/>
        </authorList>
    </citation>
    <scope>NUCLEOTIDE SEQUENCE [LARGE SCALE GENOMIC DNA]</scope>
    <source>
        <strain evidence="2">Evry</strain>
    </source>
</reference>